<dbReference type="InterPro" id="IPR022635">
    <property type="entry name" value="DNA_polIII_beta_C"/>
</dbReference>
<dbReference type="Pfam" id="PF02768">
    <property type="entry name" value="DNA_pol3_beta_3"/>
    <property type="match status" value="1"/>
</dbReference>
<evidence type="ECO:0000256" key="4">
    <source>
        <dbReference type="ARBA" id="ARBA00022679"/>
    </source>
</evidence>
<evidence type="ECO:0000313" key="13">
    <source>
        <dbReference type="EMBL" id="WUS57743.1"/>
    </source>
</evidence>
<name>A0ABZ1WA59_9ACTN</name>
<feature type="domain" description="DNA polymerase III beta sliding clamp central" evidence="11">
    <location>
        <begin position="127"/>
        <end position="246"/>
    </location>
</feature>
<evidence type="ECO:0000256" key="2">
    <source>
        <dbReference type="ARBA" id="ARBA00010752"/>
    </source>
</evidence>
<keyword evidence="8" id="KW-0238">DNA-binding</keyword>
<dbReference type="InterPro" id="IPR022634">
    <property type="entry name" value="DNA_polIII_beta_N"/>
</dbReference>
<keyword evidence="6 9" id="KW-0235">DNA replication</keyword>
<keyword evidence="4 9" id="KW-0808">Transferase</keyword>
<dbReference type="Proteomes" id="UP001432014">
    <property type="component" value="Chromosome"/>
</dbReference>
<dbReference type="EMBL" id="CP108482">
    <property type="protein sequence ID" value="WUS57743.1"/>
    <property type="molecule type" value="Genomic_DNA"/>
</dbReference>
<evidence type="ECO:0000256" key="3">
    <source>
        <dbReference type="ARBA" id="ARBA00022490"/>
    </source>
</evidence>
<dbReference type="NCBIfam" id="TIGR00663">
    <property type="entry name" value="dnan"/>
    <property type="match status" value="1"/>
</dbReference>
<evidence type="ECO:0000313" key="14">
    <source>
        <dbReference type="Proteomes" id="UP001432014"/>
    </source>
</evidence>
<keyword evidence="3 9" id="KW-0963">Cytoplasm</keyword>
<evidence type="ECO:0000256" key="1">
    <source>
        <dbReference type="ARBA" id="ARBA00004496"/>
    </source>
</evidence>
<dbReference type="SMART" id="SM00480">
    <property type="entry name" value="POL3Bc"/>
    <property type="match status" value="1"/>
</dbReference>
<evidence type="ECO:0000256" key="9">
    <source>
        <dbReference type="PIRNR" id="PIRNR000804"/>
    </source>
</evidence>
<keyword evidence="14" id="KW-1185">Reference proteome</keyword>
<evidence type="ECO:0000256" key="6">
    <source>
        <dbReference type="ARBA" id="ARBA00022705"/>
    </source>
</evidence>
<keyword evidence="7 9" id="KW-0239">DNA-directed DNA polymerase</keyword>
<evidence type="ECO:0000259" key="12">
    <source>
        <dbReference type="Pfam" id="PF02768"/>
    </source>
</evidence>
<evidence type="ECO:0000256" key="7">
    <source>
        <dbReference type="ARBA" id="ARBA00022932"/>
    </source>
</evidence>
<evidence type="ECO:0000256" key="8">
    <source>
        <dbReference type="ARBA" id="ARBA00023125"/>
    </source>
</evidence>
<proteinExistence type="inferred from homology"/>
<dbReference type="PIRSF" id="PIRSF000804">
    <property type="entry name" value="DNA_pol_III_b"/>
    <property type="match status" value="1"/>
</dbReference>
<evidence type="ECO:0000256" key="5">
    <source>
        <dbReference type="ARBA" id="ARBA00022695"/>
    </source>
</evidence>
<organism evidence="13 14">
    <name type="scientific">Kitasatospora herbaricolor</name>
    <dbReference type="NCBI Taxonomy" id="68217"/>
    <lineage>
        <taxon>Bacteria</taxon>
        <taxon>Bacillati</taxon>
        <taxon>Actinomycetota</taxon>
        <taxon>Actinomycetes</taxon>
        <taxon>Kitasatosporales</taxon>
        <taxon>Streptomycetaceae</taxon>
        <taxon>Kitasatospora</taxon>
    </lineage>
</organism>
<dbReference type="CDD" id="cd00140">
    <property type="entry name" value="beta_clamp"/>
    <property type="match status" value="1"/>
</dbReference>
<keyword evidence="5 9" id="KW-0548">Nucleotidyltransferase</keyword>
<accession>A0ABZ1WA59</accession>
<feature type="domain" description="DNA polymerase III beta sliding clamp N-terminal" evidence="10">
    <location>
        <begin position="1"/>
        <end position="118"/>
    </location>
</feature>
<protein>
    <recommendedName>
        <fullName evidence="9">Beta sliding clamp</fullName>
    </recommendedName>
</protein>
<dbReference type="InterPro" id="IPR001001">
    <property type="entry name" value="DNA_polIII_beta"/>
</dbReference>
<sequence length="376" mass="39905">MKFRVERDVLAEAVAWAARSLPARPPVPVLAGLLLTAQEGSLALSGFDYEVSARVELEADVEEAGTVLVSGRLLNDISRNLPNRPVEISTDGQRVSVVCGSSRFTLPTLPVDEYPALPQMPTATGTVPGDVFASAVSQAAVAAGRDDTLPVLTGVRVEIEGDRITLAATDRYRFAVRELMWKPEQADISAVALVPAKTLQDIAKSLGSGDTVSIALASGGAGEGLIGFEGAGRRTTTRLLEGEFPKFRSLFPTEFNAVAAIQTQPFLEALKRVSLVAERNTPVRLNFEQGVLTLEAGSGDDAQATERIDADLEGDNISIAFNPGYLEEGLKAIDSAYAQLSFTTSTKPALLSGKPAVDAEADEAYQYLIMPVRLSG</sequence>
<dbReference type="Pfam" id="PF02767">
    <property type="entry name" value="DNA_pol3_beta_2"/>
    <property type="match status" value="1"/>
</dbReference>
<comment type="similarity">
    <text evidence="2 9">Belongs to the beta sliding clamp family.</text>
</comment>
<evidence type="ECO:0000259" key="10">
    <source>
        <dbReference type="Pfam" id="PF00712"/>
    </source>
</evidence>
<dbReference type="PANTHER" id="PTHR30478">
    <property type="entry name" value="DNA POLYMERASE III SUBUNIT BETA"/>
    <property type="match status" value="1"/>
</dbReference>
<dbReference type="PANTHER" id="PTHR30478:SF0">
    <property type="entry name" value="BETA SLIDING CLAMP"/>
    <property type="match status" value="1"/>
</dbReference>
<dbReference type="SUPFAM" id="SSF55979">
    <property type="entry name" value="DNA clamp"/>
    <property type="match status" value="3"/>
</dbReference>
<dbReference type="Gene3D" id="3.10.150.10">
    <property type="entry name" value="DNA Polymerase III, subunit A, domain 2"/>
    <property type="match status" value="3"/>
</dbReference>
<comment type="subunit">
    <text evidence="9">Forms a ring-shaped head-to-tail homodimer around DNA.</text>
</comment>
<dbReference type="InterPro" id="IPR022637">
    <property type="entry name" value="DNA_polIII_beta_cen"/>
</dbReference>
<dbReference type="Pfam" id="PF00712">
    <property type="entry name" value="DNA_pol3_beta"/>
    <property type="match status" value="1"/>
</dbReference>
<gene>
    <name evidence="13" type="primary">dnaN</name>
    <name evidence="13" type="ORF">OG469_20850</name>
</gene>
<dbReference type="RefSeq" id="WP_329496492.1">
    <property type="nucleotide sequence ID" value="NZ_CP108460.1"/>
</dbReference>
<evidence type="ECO:0000259" key="11">
    <source>
        <dbReference type="Pfam" id="PF02767"/>
    </source>
</evidence>
<comment type="subcellular location">
    <subcellularLocation>
        <location evidence="1 9">Cytoplasm</location>
    </subcellularLocation>
</comment>
<dbReference type="GO" id="GO:0003887">
    <property type="term" value="F:DNA-directed DNA polymerase activity"/>
    <property type="evidence" value="ECO:0007669"/>
    <property type="project" value="UniProtKB-EC"/>
</dbReference>
<feature type="domain" description="DNA polymerase III beta sliding clamp C-terminal" evidence="12">
    <location>
        <begin position="248"/>
        <end position="363"/>
    </location>
</feature>
<dbReference type="InterPro" id="IPR046938">
    <property type="entry name" value="DNA_clamp_sf"/>
</dbReference>
<comment type="function">
    <text evidence="9">Confers DNA tethering and processivity to DNA polymerases and other proteins. Acts as a clamp, forming a ring around DNA (a reaction catalyzed by the clamp-loading complex) which diffuses in an ATP-independent manner freely and bidirectionally along dsDNA. Initially characterized for its ability to contact the catalytic subunit of DNA polymerase III (Pol III), a complex, multichain enzyme responsible for most of the replicative synthesis in bacteria; Pol III exhibits 3'-5' exonuclease proofreading activity. The beta chain is required for initiation of replication as well as for processivity of DNA replication.</text>
</comment>
<reference evidence="13 14" key="1">
    <citation type="submission" date="2022-10" db="EMBL/GenBank/DDBJ databases">
        <title>The complete genomes of actinobacterial strains from the NBC collection.</title>
        <authorList>
            <person name="Joergensen T.S."/>
            <person name="Alvarez Arevalo M."/>
            <person name="Sterndorff E.B."/>
            <person name="Faurdal D."/>
            <person name="Vuksanovic O."/>
            <person name="Mourched A.-S."/>
            <person name="Charusanti P."/>
            <person name="Shaw S."/>
            <person name="Blin K."/>
            <person name="Weber T."/>
        </authorList>
    </citation>
    <scope>NUCLEOTIDE SEQUENCE [LARGE SCALE GENOMIC DNA]</scope>
    <source>
        <strain evidence="13 14">NBC_01247</strain>
    </source>
</reference>